<gene>
    <name evidence="16" type="ORF">SAMN05216526_0591</name>
</gene>
<dbReference type="OrthoDB" id="9800167at2"/>
<dbReference type="Pfam" id="PF07992">
    <property type="entry name" value="Pyr_redox_2"/>
    <property type="match status" value="1"/>
</dbReference>
<dbReference type="PRINTS" id="PR00368">
    <property type="entry name" value="FADPNR"/>
</dbReference>
<dbReference type="InterPro" id="IPR012999">
    <property type="entry name" value="Pyr_OxRdtase_I_AS"/>
</dbReference>
<dbReference type="PRINTS" id="PR00411">
    <property type="entry name" value="PNDRDTASEI"/>
</dbReference>
<accession>A0A1R3VP51</accession>
<dbReference type="PANTHER" id="PTHR22912:SF217">
    <property type="entry name" value="DIHYDROLIPOYL DEHYDROGENASE"/>
    <property type="match status" value="1"/>
</dbReference>
<dbReference type="EMBL" id="FTPK01000001">
    <property type="protein sequence ID" value="SIT66420.1"/>
    <property type="molecule type" value="Genomic_DNA"/>
</dbReference>
<feature type="binding site" evidence="11">
    <location>
        <begin position="180"/>
        <end position="187"/>
    </location>
    <ligand>
        <name>NAD(+)</name>
        <dbReference type="ChEBI" id="CHEBI:57540"/>
    </ligand>
</feature>
<dbReference type="RefSeq" id="WP_076755218.1">
    <property type="nucleotide sequence ID" value="NZ_CP023018.1"/>
</dbReference>
<dbReference type="GO" id="GO:0004148">
    <property type="term" value="F:dihydrolipoyl dehydrogenase (NADH) activity"/>
    <property type="evidence" value="ECO:0007669"/>
    <property type="project" value="TreeGrafter"/>
</dbReference>
<dbReference type="Pfam" id="PF02852">
    <property type="entry name" value="Pyr_redox_dim"/>
    <property type="match status" value="1"/>
</dbReference>
<dbReference type="STRING" id="233100.SAMN05216526_0591"/>
<dbReference type="PANTHER" id="PTHR22912">
    <property type="entry name" value="DISULFIDE OXIDOREDUCTASE"/>
    <property type="match status" value="1"/>
</dbReference>
<dbReference type="GO" id="GO:0006103">
    <property type="term" value="P:2-oxoglutarate metabolic process"/>
    <property type="evidence" value="ECO:0007669"/>
    <property type="project" value="TreeGrafter"/>
</dbReference>
<protein>
    <recommendedName>
        <fullName evidence="2">Dihydrolipoyl dehydrogenase</fullName>
    </recommendedName>
    <alternativeName>
        <fullName evidence="9">Dihydrolipoamide dehydrogenase</fullName>
    </alternativeName>
</protein>
<evidence type="ECO:0000256" key="2">
    <source>
        <dbReference type="ARBA" id="ARBA00016961"/>
    </source>
</evidence>
<dbReference type="SUPFAM" id="SSF55424">
    <property type="entry name" value="FAD/NAD-linked reductases, dimerisation (C-terminal) domain"/>
    <property type="match status" value="1"/>
</dbReference>
<keyword evidence="5 13" id="KW-0560">Oxidoreductase</keyword>
<keyword evidence="6 11" id="KW-0520">NAD</keyword>
<dbReference type="GO" id="GO:0050660">
    <property type="term" value="F:flavin adenine dinucleotide binding"/>
    <property type="evidence" value="ECO:0007669"/>
    <property type="project" value="TreeGrafter"/>
</dbReference>
<evidence type="ECO:0000256" key="7">
    <source>
        <dbReference type="ARBA" id="ARBA00023157"/>
    </source>
</evidence>
<feature type="binding site" evidence="11">
    <location>
        <position position="51"/>
    </location>
    <ligand>
        <name>FAD</name>
        <dbReference type="ChEBI" id="CHEBI:57692"/>
    </ligand>
</feature>
<dbReference type="PIRSF" id="PIRSF000350">
    <property type="entry name" value="Mercury_reductase_MerA"/>
    <property type="match status" value="1"/>
</dbReference>
<evidence type="ECO:0000256" key="5">
    <source>
        <dbReference type="ARBA" id="ARBA00023002"/>
    </source>
</evidence>
<dbReference type="Gene3D" id="3.30.390.30">
    <property type="match status" value="1"/>
</dbReference>
<organism evidence="16 17">
    <name type="scientific">Ectothiorhodosinus mongolicus</name>
    <dbReference type="NCBI Taxonomy" id="233100"/>
    <lineage>
        <taxon>Bacteria</taxon>
        <taxon>Pseudomonadati</taxon>
        <taxon>Pseudomonadota</taxon>
        <taxon>Gammaproteobacteria</taxon>
        <taxon>Chromatiales</taxon>
        <taxon>Ectothiorhodospiraceae</taxon>
        <taxon>Ectothiorhodosinus</taxon>
    </lineage>
</organism>
<evidence type="ECO:0000259" key="14">
    <source>
        <dbReference type="Pfam" id="PF02852"/>
    </source>
</evidence>
<evidence type="ECO:0000256" key="10">
    <source>
        <dbReference type="PIRSR" id="PIRSR000350-2"/>
    </source>
</evidence>
<feature type="domain" description="FAD/NAD(P)-binding" evidence="15">
    <location>
        <begin position="6"/>
        <end position="324"/>
    </location>
</feature>
<keyword evidence="8 13" id="KW-0676">Redox-active center</keyword>
<evidence type="ECO:0000256" key="13">
    <source>
        <dbReference type="RuleBase" id="RU003691"/>
    </source>
</evidence>
<dbReference type="Gene3D" id="3.50.50.60">
    <property type="entry name" value="FAD/NAD(P)-binding domain"/>
    <property type="match status" value="2"/>
</dbReference>
<dbReference type="InterPro" id="IPR036188">
    <property type="entry name" value="FAD/NAD-bd_sf"/>
</dbReference>
<keyword evidence="17" id="KW-1185">Reference proteome</keyword>
<comment type="similarity">
    <text evidence="1 13">Belongs to the class-I pyridine nucleotide-disulfide oxidoreductase family.</text>
</comment>
<sequence>MAEHTDLAVIGSGPGGYRAAVLGALRGLKVSIIEKDAWGGCCLNHGCVPKKDWHHTARLLAAQPSFSERGIQGALRPDIEAAWQHQRQVVATVQDSYAGYLAHLKVDSVQGCARFLDAQTLEVRNDQNSSREIHAQHIIIATGASAHIPSPFPENAARVLTTDRLFTQALPSGRRVALIGSGVVATEMAFILTQLGCEVHWLARSPMLNRLNFSRPARDTLIKELTRQGIELQRTKGFVAVKETQNHVHIRLEEGRELEVDWVCLGTGRKPHTQALNLTAAGINTDTQGFIQRDASLRTANRNCFAIGDVANSLMTANHALAEATLAVDNIIHEADKSLDWQQIPMVVYSALELARLGHDEDSAEDAGLEPAVGFAAFQTSPCALGQDDISGFVRLLADMDSGAMLGGEIVGGSAGELIHLLSLAPDTQSALRWLAKGIYNHPARAEEVLNATETLANKWGLQEPIFGG</sequence>
<dbReference type="SUPFAM" id="SSF51905">
    <property type="entry name" value="FAD/NAD(P)-binding domain"/>
    <property type="match status" value="1"/>
</dbReference>
<feature type="domain" description="Pyridine nucleotide-disulphide oxidoreductase dimerisation" evidence="14">
    <location>
        <begin position="344"/>
        <end position="451"/>
    </location>
</feature>
<evidence type="ECO:0000259" key="15">
    <source>
        <dbReference type="Pfam" id="PF07992"/>
    </source>
</evidence>
<name>A0A1R3VP51_9GAMM</name>
<dbReference type="InterPro" id="IPR050151">
    <property type="entry name" value="Class-I_Pyr_Nuc-Dis_Oxidored"/>
</dbReference>
<evidence type="ECO:0000256" key="9">
    <source>
        <dbReference type="ARBA" id="ARBA00031281"/>
    </source>
</evidence>
<evidence type="ECO:0000256" key="12">
    <source>
        <dbReference type="PIRSR" id="PIRSR000350-4"/>
    </source>
</evidence>
<evidence type="ECO:0000256" key="8">
    <source>
        <dbReference type="ARBA" id="ARBA00023284"/>
    </source>
</evidence>
<keyword evidence="3 13" id="KW-0285">Flavoprotein</keyword>
<evidence type="ECO:0000256" key="11">
    <source>
        <dbReference type="PIRSR" id="PIRSR000350-3"/>
    </source>
</evidence>
<dbReference type="InterPro" id="IPR023753">
    <property type="entry name" value="FAD/NAD-binding_dom"/>
</dbReference>
<evidence type="ECO:0000256" key="3">
    <source>
        <dbReference type="ARBA" id="ARBA00022630"/>
    </source>
</evidence>
<dbReference type="InterPro" id="IPR004099">
    <property type="entry name" value="Pyr_nucl-diS_OxRdtase_dimer"/>
</dbReference>
<keyword evidence="4 11" id="KW-0274">FAD</keyword>
<reference evidence="16 17" key="1">
    <citation type="submission" date="2017-01" db="EMBL/GenBank/DDBJ databases">
        <authorList>
            <person name="Mah S.A."/>
            <person name="Swanson W.J."/>
            <person name="Moy G.W."/>
            <person name="Vacquier V.D."/>
        </authorList>
    </citation>
    <scope>NUCLEOTIDE SEQUENCE [LARGE SCALE GENOMIC DNA]</scope>
    <source>
        <strain evidence="16 17">M9</strain>
    </source>
</reference>
<evidence type="ECO:0000313" key="16">
    <source>
        <dbReference type="EMBL" id="SIT66420.1"/>
    </source>
</evidence>
<keyword evidence="11" id="KW-0547">Nucleotide-binding</keyword>
<dbReference type="InterPro" id="IPR016156">
    <property type="entry name" value="FAD/NAD-linked_Rdtase_dimer_sf"/>
</dbReference>
<feature type="disulfide bond" description="Redox-active" evidence="12">
    <location>
        <begin position="42"/>
        <end position="47"/>
    </location>
</feature>
<feature type="active site" description="Proton acceptor" evidence="10">
    <location>
        <position position="442"/>
    </location>
</feature>
<keyword evidence="7" id="KW-1015">Disulfide bond</keyword>
<dbReference type="AlphaFoldDB" id="A0A1R3VP51"/>
<evidence type="ECO:0000313" key="17">
    <source>
        <dbReference type="Proteomes" id="UP000223759"/>
    </source>
</evidence>
<evidence type="ECO:0000256" key="6">
    <source>
        <dbReference type="ARBA" id="ARBA00023027"/>
    </source>
</evidence>
<feature type="binding site" evidence="11">
    <location>
        <position position="268"/>
    </location>
    <ligand>
        <name>NAD(+)</name>
        <dbReference type="ChEBI" id="CHEBI:57540"/>
    </ligand>
</feature>
<dbReference type="Proteomes" id="UP000223759">
    <property type="component" value="Unassembled WGS sequence"/>
</dbReference>
<dbReference type="PROSITE" id="PS00076">
    <property type="entry name" value="PYRIDINE_REDOX_1"/>
    <property type="match status" value="1"/>
</dbReference>
<feature type="binding site" evidence="11">
    <location>
        <position position="309"/>
    </location>
    <ligand>
        <name>FAD</name>
        <dbReference type="ChEBI" id="CHEBI:57692"/>
    </ligand>
</feature>
<proteinExistence type="inferred from homology"/>
<evidence type="ECO:0000256" key="4">
    <source>
        <dbReference type="ARBA" id="ARBA00022827"/>
    </source>
</evidence>
<evidence type="ECO:0000256" key="1">
    <source>
        <dbReference type="ARBA" id="ARBA00007532"/>
    </source>
</evidence>
<dbReference type="InterPro" id="IPR001100">
    <property type="entry name" value="Pyr_nuc-diS_OxRdtase"/>
</dbReference>
<comment type="cofactor">
    <cofactor evidence="11">
        <name>FAD</name>
        <dbReference type="ChEBI" id="CHEBI:57692"/>
    </cofactor>
    <text evidence="11">Binds 1 FAD per subunit.</text>
</comment>